<reference evidence="4 5" key="1">
    <citation type="submission" date="2015-08" db="EMBL/GenBank/DDBJ databases">
        <title>Genome sequencing of Penicillium nordicum.</title>
        <authorList>
            <person name="Nguyen H.D."/>
            <person name="Seifert K.A."/>
        </authorList>
    </citation>
    <scope>NUCLEOTIDE SEQUENCE [LARGE SCALE GENOMIC DNA]</scope>
    <source>
        <strain evidence="4 5">DAOMC 185683</strain>
    </source>
</reference>
<sequence length="303" mass="33932">MDPPFFISHNTPAIKPVHTLLESSNYNRSPQPHLSLPLPLPLPVKEQPKFSLPSISTLFGDADSARHTAKHRRLSPSGPNRDIQCQPYELPPPPPLRLRSGNNHSKSHHSPSEPKTKPDTHPHRFSISSTRSIHLPHSTAAPYAPPTPSVSSHSSPVDVLQPTKYHTRPPATASFQPATAVTTLQMPQPHIQVQTQQQPRCQSSSALISPVTLAWQHHYYFPPSNSDVCHKNRDRYICRTCRKASSCPFWPRSHFHSRTCEKPLSFRCTHAGCGKTFSVRNNVNRHKRDYCSSRPTVGTVLVV</sequence>
<feature type="compositionally biased region" description="Low complexity" evidence="2">
    <location>
        <begin position="149"/>
        <end position="159"/>
    </location>
</feature>
<evidence type="ECO:0000256" key="1">
    <source>
        <dbReference type="PROSITE-ProRule" id="PRU00042"/>
    </source>
</evidence>
<feature type="compositionally biased region" description="Basic and acidic residues" evidence="2">
    <location>
        <begin position="110"/>
        <end position="122"/>
    </location>
</feature>
<evidence type="ECO:0000256" key="2">
    <source>
        <dbReference type="SAM" id="MobiDB-lite"/>
    </source>
</evidence>
<dbReference type="GO" id="GO:0008270">
    <property type="term" value="F:zinc ion binding"/>
    <property type="evidence" value="ECO:0007669"/>
    <property type="project" value="UniProtKB-KW"/>
</dbReference>
<dbReference type="Proteomes" id="UP000037696">
    <property type="component" value="Unassembled WGS sequence"/>
</dbReference>
<name>A0A0M8P0V0_9EURO</name>
<dbReference type="InterPro" id="IPR013087">
    <property type="entry name" value="Znf_C2H2_type"/>
</dbReference>
<keyword evidence="1" id="KW-0863">Zinc-finger</keyword>
<evidence type="ECO:0000259" key="3">
    <source>
        <dbReference type="PROSITE" id="PS50157"/>
    </source>
</evidence>
<feature type="domain" description="C2H2-type" evidence="3">
    <location>
        <begin position="266"/>
        <end position="295"/>
    </location>
</feature>
<feature type="region of interest" description="Disordered" evidence="2">
    <location>
        <begin position="64"/>
        <end position="168"/>
    </location>
</feature>
<dbReference type="PROSITE" id="PS50157">
    <property type="entry name" value="ZINC_FINGER_C2H2_2"/>
    <property type="match status" value="1"/>
</dbReference>
<dbReference type="Gene3D" id="3.30.160.60">
    <property type="entry name" value="Classic Zinc Finger"/>
    <property type="match status" value="1"/>
</dbReference>
<proteinExistence type="predicted"/>
<accession>A0A0M8P0V0</accession>
<protein>
    <recommendedName>
        <fullName evidence="3">C2H2-type domain-containing protein</fullName>
    </recommendedName>
</protein>
<organism evidence="4 5">
    <name type="scientific">Penicillium nordicum</name>
    <dbReference type="NCBI Taxonomy" id="229535"/>
    <lineage>
        <taxon>Eukaryota</taxon>
        <taxon>Fungi</taxon>
        <taxon>Dikarya</taxon>
        <taxon>Ascomycota</taxon>
        <taxon>Pezizomycotina</taxon>
        <taxon>Eurotiomycetes</taxon>
        <taxon>Eurotiomycetidae</taxon>
        <taxon>Eurotiales</taxon>
        <taxon>Aspergillaceae</taxon>
        <taxon>Penicillium</taxon>
    </lineage>
</organism>
<keyword evidence="5" id="KW-1185">Reference proteome</keyword>
<evidence type="ECO:0000313" key="5">
    <source>
        <dbReference type="Proteomes" id="UP000037696"/>
    </source>
</evidence>
<dbReference type="STRING" id="229535.A0A0M8P0V0"/>
<keyword evidence="1" id="KW-0479">Metal-binding</keyword>
<dbReference type="OrthoDB" id="6077919at2759"/>
<gene>
    <name evidence="4" type="ORF">ACN38_g5922</name>
</gene>
<comment type="caution">
    <text evidence="4">The sequence shown here is derived from an EMBL/GenBank/DDBJ whole genome shotgun (WGS) entry which is preliminary data.</text>
</comment>
<evidence type="ECO:0000313" key="4">
    <source>
        <dbReference type="EMBL" id="KOS43196.1"/>
    </source>
</evidence>
<dbReference type="EMBL" id="LHQQ01000087">
    <property type="protein sequence ID" value="KOS43196.1"/>
    <property type="molecule type" value="Genomic_DNA"/>
</dbReference>
<dbReference type="AlphaFoldDB" id="A0A0M8P0V0"/>
<keyword evidence="1" id="KW-0862">Zinc</keyword>